<dbReference type="EMBL" id="AP024425">
    <property type="protein sequence ID" value="BCR93782.1"/>
    <property type="molecule type" value="Genomic_DNA"/>
</dbReference>
<keyword evidence="2" id="KW-1185">Reference proteome</keyword>
<reference evidence="1" key="1">
    <citation type="submission" date="2021-01" db="EMBL/GenBank/DDBJ databases">
        <authorList>
            <consortium name="Aspergillus luchuensis mut. kawachii IFO 4304 genome sequencing consortium"/>
            <person name="Kazuki M."/>
            <person name="Futagami T."/>
        </authorList>
    </citation>
    <scope>NUCLEOTIDE SEQUENCE</scope>
    <source>
        <strain evidence="1">IFO 4308</strain>
    </source>
</reference>
<dbReference type="KEGG" id="aluc:AKAW2_10828A"/>
<dbReference type="GeneID" id="64955107"/>
<dbReference type="Proteomes" id="UP000661280">
    <property type="component" value="Chromosome 1"/>
</dbReference>
<proteinExistence type="predicted"/>
<evidence type="ECO:0000313" key="1">
    <source>
        <dbReference type="EMBL" id="BCR93782.1"/>
    </source>
</evidence>
<name>A0A7R7ZUQ3_ASPKA</name>
<gene>
    <name evidence="1" type="ORF">AKAW2_10828A</name>
</gene>
<dbReference type="AlphaFoldDB" id="A0A7R7ZUQ3"/>
<organism evidence="1 2">
    <name type="scientific">Aspergillus kawachii</name>
    <name type="common">White koji mold</name>
    <name type="synonym">Aspergillus awamori var. kawachi</name>
    <dbReference type="NCBI Taxonomy" id="1069201"/>
    <lineage>
        <taxon>Eukaryota</taxon>
        <taxon>Fungi</taxon>
        <taxon>Dikarya</taxon>
        <taxon>Ascomycota</taxon>
        <taxon>Pezizomycotina</taxon>
        <taxon>Eurotiomycetes</taxon>
        <taxon>Eurotiomycetidae</taxon>
        <taxon>Eurotiales</taxon>
        <taxon>Aspergillaceae</taxon>
        <taxon>Aspergillus</taxon>
        <taxon>Aspergillus subgen. Circumdati</taxon>
    </lineage>
</organism>
<protein>
    <submittedName>
        <fullName evidence="1">Uncharacterized protein</fullName>
    </submittedName>
</protein>
<dbReference type="RefSeq" id="XP_041537548.1">
    <property type="nucleotide sequence ID" value="XM_041691523.1"/>
</dbReference>
<reference evidence="1" key="2">
    <citation type="submission" date="2021-02" db="EMBL/GenBank/DDBJ databases">
        <title>Aspergillus luchuensis mut. kawachii IFO 4304 genome sequence.</title>
        <authorList>
            <person name="Mori K."/>
            <person name="Kadooka C."/>
            <person name="Goto M."/>
            <person name="Futagami T."/>
        </authorList>
    </citation>
    <scope>NUCLEOTIDE SEQUENCE</scope>
    <source>
        <strain evidence="1">IFO 4308</strain>
    </source>
</reference>
<sequence length="124" mass="14147">MHRHWRWESSKTRLAITTPAKTRTVDWLTSSINRTFGVVRLRRCLGGLGGKIVSHPPSKRQHRFLQARRDSDLSHLSTLQHNESDDLSSAITMIVCDFVRECHEMTSQTAGRCISSHGATPWRP</sequence>
<evidence type="ECO:0000313" key="2">
    <source>
        <dbReference type="Proteomes" id="UP000661280"/>
    </source>
</evidence>
<accession>A0A7R7ZUQ3</accession>